<gene>
    <name evidence="3" type="ORF">DET57_13526</name>
</gene>
<dbReference type="AlphaFoldDB" id="A0A318FG89"/>
<dbReference type="GO" id="GO:0097367">
    <property type="term" value="F:carbohydrate derivative binding"/>
    <property type="evidence" value="ECO:0007669"/>
    <property type="project" value="InterPro"/>
</dbReference>
<dbReference type="InterPro" id="IPR046348">
    <property type="entry name" value="SIS_dom_sf"/>
</dbReference>
<feature type="domain" description="SIS" evidence="2">
    <location>
        <begin position="30"/>
        <end position="176"/>
    </location>
</feature>
<dbReference type="PROSITE" id="PS51464">
    <property type="entry name" value="SIS"/>
    <property type="match status" value="1"/>
</dbReference>
<dbReference type="NCBIfam" id="TIGR03127">
    <property type="entry name" value="RuMP_HxlB"/>
    <property type="match status" value="1"/>
</dbReference>
<dbReference type="Pfam" id="PF01380">
    <property type="entry name" value="SIS"/>
    <property type="match status" value="1"/>
</dbReference>
<accession>A0A318FG89</accession>
<keyword evidence="3" id="KW-0413">Isomerase</keyword>
<evidence type="ECO:0000313" key="4">
    <source>
        <dbReference type="Proteomes" id="UP000247485"/>
    </source>
</evidence>
<dbReference type="GO" id="GO:0016853">
    <property type="term" value="F:isomerase activity"/>
    <property type="evidence" value="ECO:0007669"/>
    <property type="project" value="UniProtKB-KW"/>
</dbReference>
<dbReference type="EMBL" id="QJJG01000035">
    <property type="protein sequence ID" value="PXW34611.1"/>
    <property type="molecule type" value="Genomic_DNA"/>
</dbReference>
<evidence type="ECO:0000256" key="1">
    <source>
        <dbReference type="ARBA" id="ARBA00009235"/>
    </source>
</evidence>
<dbReference type="GO" id="GO:1901135">
    <property type="term" value="P:carbohydrate derivative metabolic process"/>
    <property type="evidence" value="ECO:0007669"/>
    <property type="project" value="InterPro"/>
</dbReference>
<dbReference type="InterPro" id="IPR017552">
    <property type="entry name" value="PHI/rmpB"/>
</dbReference>
<dbReference type="PANTHER" id="PTHR43443:SF1">
    <property type="entry name" value="3-HEXULOSE-6-PHOSPHATE ISOMERASE"/>
    <property type="match status" value="1"/>
</dbReference>
<evidence type="ECO:0000259" key="2">
    <source>
        <dbReference type="PROSITE" id="PS51464"/>
    </source>
</evidence>
<name>A0A318FG89_KLEOX</name>
<dbReference type="PANTHER" id="PTHR43443">
    <property type="entry name" value="3-HEXULOSE-6-PHOSPHATE ISOMERASE"/>
    <property type="match status" value="1"/>
</dbReference>
<dbReference type="CDD" id="cd05005">
    <property type="entry name" value="SIS_PHI"/>
    <property type="match status" value="1"/>
</dbReference>
<comment type="similarity">
    <text evidence="1">Belongs to the SIS family. PHI subfamily.</text>
</comment>
<dbReference type="RefSeq" id="WP_110277381.1">
    <property type="nucleotide sequence ID" value="NZ_QJJG01000035.1"/>
</dbReference>
<reference evidence="3 4" key="1">
    <citation type="submission" date="2018-05" db="EMBL/GenBank/DDBJ databases">
        <title>Freshwater and sediment microbial communities from various areas in North America, analyzing microbe dynamics in response to fracking.</title>
        <authorList>
            <person name="Lamendella R."/>
        </authorList>
    </citation>
    <scope>NUCLEOTIDE SEQUENCE [LARGE SCALE GENOMIC DNA]</scope>
    <source>
        <strain evidence="3 4">67</strain>
    </source>
</reference>
<dbReference type="Gene3D" id="3.40.50.10490">
    <property type="entry name" value="Glucose-6-phosphate isomerase like protein, domain 1"/>
    <property type="match status" value="1"/>
</dbReference>
<dbReference type="InterPro" id="IPR001347">
    <property type="entry name" value="SIS_dom"/>
</dbReference>
<protein>
    <submittedName>
        <fullName evidence="3">6-phospho-3-hexuloisomerase</fullName>
    </submittedName>
</protein>
<sequence>MSDVIKNVKEILGELTRNADLIEAEGFNSFLDEIVAARRIFLAGAGRSGLVIRAFANRLMHLGFDVQVIGDVTTTFAKEGDLLIIGSGSGETQSLVAMSQKAKNNHLNVALITMAPGSAIANLADAVCVLPGASPKVVAGEPQRASIQPMGSGFEQLSLVVYDAMIMTLMLRVHQTSDTMFGRHANLE</sequence>
<organism evidence="3 4">
    <name type="scientific">Klebsiella oxytoca</name>
    <dbReference type="NCBI Taxonomy" id="571"/>
    <lineage>
        <taxon>Bacteria</taxon>
        <taxon>Pseudomonadati</taxon>
        <taxon>Pseudomonadota</taxon>
        <taxon>Gammaproteobacteria</taxon>
        <taxon>Enterobacterales</taxon>
        <taxon>Enterobacteriaceae</taxon>
        <taxon>Klebsiella/Raoultella group</taxon>
        <taxon>Klebsiella</taxon>
    </lineage>
</organism>
<evidence type="ECO:0000313" key="3">
    <source>
        <dbReference type="EMBL" id="PXW34611.1"/>
    </source>
</evidence>
<dbReference type="SUPFAM" id="SSF53697">
    <property type="entry name" value="SIS domain"/>
    <property type="match status" value="1"/>
</dbReference>
<comment type="caution">
    <text evidence="3">The sequence shown here is derived from an EMBL/GenBank/DDBJ whole genome shotgun (WGS) entry which is preliminary data.</text>
</comment>
<proteinExistence type="inferred from homology"/>
<dbReference type="Proteomes" id="UP000247485">
    <property type="component" value="Unassembled WGS sequence"/>
</dbReference>